<dbReference type="EMBL" id="CP007030">
    <property type="protein sequence ID" value="AHF00893.1"/>
    <property type="molecule type" value="Genomic_DNA"/>
</dbReference>
<keyword evidence="4" id="KW-1185">Reference proteome</keyword>
<organism evidence="3 4">
    <name type="scientific">Thiomicrospira aerophila AL3</name>
    <dbReference type="NCBI Taxonomy" id="717772"/>
    <lineage>
        <taxon>Bacteria</taxon>
        <taxon>Pseudomonadati</taxon>
        <taxon>Pseudomonadota</taxon>
        <taxon>Gammaproteobacteria</taxon>
        <taxon>Thiotrichales</taxon>
        <taxon>Piscirickettsiaceae</taxon>
        <taxon>Thiomicrospira</taxon>
    </lineage>
</organism>
<accession>W0DUD4</accession>
<reference evidence="3 4" key="1">
    <citation type="submission" date="2013-12" db="EMBL/GenBank/DDBJ databases">
        <authorList>
            <consortium name="DOE Joint Genome Institute"/>
            <person name="Kappler U."/>
            <person name="Huntemann M."/>
            <person name="Han J."/>
            <person name="Chen A."/>
            <person name="Kyrpides N."/>
            <person name="Mavromatis K."/>
            <person name="Markowitz V."/>
            <person name="Palaniappan K."/>
            <person name="Ivanova N."/>
            <person name="Schaumberg A."/>
            <person name="Pati A."/>
            <person name="Liolios K."/>
            <person name="Nordberg H.P."/>
            <person name="Cantor M.N."/>
            <person name="Hua S.X."/>
            <person name="Woyke T."/>
        </authorList>
    </citation>
    <scope>NUCLEOTIDE SEQUENCE [LARGE SCALE GENOMIC DNA]</scope>
    <source>
        <strain evidence="4">AL2</strain>
    </source>
</reference>
<dbReference type="OrthoDB" id="5612588at2"/>
<dbReference type="Proteomes" id="UP000005380">
    <property type="component" value="Chromosome"/>
</dbReference>
<dbReference type="InParanoid" id="W0DUD4"/>
<dbReference type="InterPro" id="IPR036192">
    <property type="entry name" value="Cell_div_ZapA-like_sf"/>
</dbReference>
<evidence type="ECO:0000256" key="2">
    <source>
        <dbReference type="ARBA" id="ARBA00023054"/>
    </source>
</evidence>
<dbReference type="Pfam" id="PF05164">
    <property type="entry name" value="ZapA"/>
    <property type="match status" value="1"/>
</dbReference>
<sequence>MTHVTLTLLNHHFDVPCTEEDRPILIQAATLLEDKLDQVPHLKGENKVLMVALNLCYDYIRLRQDTLNYSNHLEEQLEALMNAVVQQDTTQADGTVTTVNSN</sequence>
<gene>
    <name evidence="3" type="ORF">THIAE_03085</name>
</gene>
<comment type="similarity">
    <text evidence="1">Belongs to the ZapA family. Type 1 subfamily.</text>
</comment>
<dbReference type="eggNOG" id="COG3027">
    <property type="taxonomic scope" value="Bacteria"/>
</dbReference>
<keyword evidence="2" id="KW-0175">Coiled coil</keyword>
<dbReference type="AlphaFoldDB" id="W0DUD4"/>
<evidence type="ECO:0000313" key="3">
    <source>
        <dbReference type="EMBL" id="AHF00893.1"/>
    </source>
</evidence>
<dbReference type="HOGENOM" id="CLU_2290385_0_0_6"/>
<protein>
    <submittedName>
        <fullName evidence="3">Uncharacterized protein</fullName>
    </submittedName>
</protein>
<dbReference type="InterPro" id="IPR007838">
    <property type="entry name" value="Cell_div_ZapA-like"/>
</dbReference>
<dbReference type="STRING" id="717772.THIAE_03085"/>
<dbReference type="RefSeq" id="WP_006459342.1">
    <property type="nucleotide sequence ID" value="NZ_CP007030.1"/>
</dbReference>
<evidence type="ECO:0000256" key="1">
    <source>
        <dbReference type="ARBA" id="ARBA00010074"/>
    </source>
</evidence>
<proteinExistence type="inferred from homology"/>
<dbReference type="SUPFAM" id="SSF102829">
    <property type="entry name" value="Cell division protein ZapA-like"/>
    <property type="match status" value="1"/>
</dbReference>
<evidence type="ECO:0000313" key="4">
    <source>
        <dbReference type="Proteomes" id="UP000005380"/>
    </source>
</evidence>
<name>W0DUD4_9GAMM</name>
<dbReference type="KEGG" id="tao:THIAE_03085"/>